<accession>A0A1I4VNJ2</accession>
<proteinExistence type="predicted"/>
<evidence type="ECO:0000313" key="2">
    <source>
        <dbReference type="EMBL" id="SFN02858.1"/>
    </source>
</evidence>
<feature type="coiled-coil region" evidence="1">
    <location>
        <begin position="23"/>
        <end position="50"/>
    </location>
</feature>
<dbReference type="RefSeq" id="WP_090022550.1">
    <property type="nucleotide sequence ID" value="NZ_FOVD01000001.1"/>
</dbReference>
<dbReference type="EMBL" id="FOVD01000001">
    <property type="protein sequence ID" value="SFN02858.1"/>
    <property type="molecule type" value="Genomic_DNA"/>
</dbReference>
<evidence type="ECO:0000313" key="3">
    <source>
        <dbReference type="Proteomes" id="UP000198769"/>
    </source>
</evidence>
<organism evidence="2 3">
    <name type="scientific">Chryseobacterium oleae</name>
    <dbReference type="NCBI Taxonomy" id="491207"/>
    <lineage>
        <taxon>Bacteria</taxon>
        <taxon>Pseudomonadati</taxon>
        <taxon>Bacteroidota</taxon>
        <taxon>Flavobacteriia</taxon>
        <taxon>Flavobacteriales</taxon>
        <taxon>Weeksellaceae</taxon>
        <taxon>Chryseobacterium group</taxon>
        <taxon>Chryseobacterium</taxon>
    </lineage>
</organism>
<dbReference type="AlphaFoldDB" id="A0A1I4VNJ2"/>
<reference evidence="3" key="1">
    <citation type="submission" date="2016-10" db="EMBL/GenBank/DDBJ databases">
        <authorList>
            <person name="Varghese N."/>
            <person name="Submissions S."/>
        </authorList>
    </citation>
    <scope>NUCLEOTIDE SEQUENCE [LARGE SCALE GENOMIC DNA]</scope>
    <source>
        <strain evidence="3">DSM 25575</strain>
    </source>
</reference>
<evidence type="ECO:0000256" key="1">
    <source>
        <dbReference type="SAM" id="Coils"/>
    </source>
</evidence>
<keyword evidence="3" id="KW-1185">Reference proteome</keyword>
<sequence>MKKKEISFLVSLSDARSLVPDTKETDKDRLITLKKQLEQLDIKVEHLQTLGQLVIHAPEDVWNKTIEEIESLTGKDFQIEPNRLL</sequence>
<keyword evidence="1" id="KW-0175">Coiled coil</keyword>
<name>A0A1I4VNJ2_CHROL</name>
<dbReference type="Proteomes" id="UP000198769">
    <property type="component" value="Unassembled WGS sequence"/>
</dbReference>
<dbReference type="OrthoDB" id="1264598at2"/>
<gene>
    <name evidence="2" type="ORF">SAMN05421594_0472</name>
</gene>
<protein>
    <submittedName>
        <fullName evidence="2">Uncharacterized protein</fullName>
    </submittedName>
</protein>